<keyword evidence="1" id="KW-0812">Transmembrane</keyword>
<comment type="caution">
    <text evidence="3">The sequence shown here is derived from an EMBL/GenBank/DDBJ whole genome shotgun (WGS) entry which is preliminary data.</text>
</comment>
<evidence type="ECO:0000256" key="1">
    <source>
        <dbReference type="SAM" id="Phobius"/>
    </source>
</evidence>
<feature type="transmembrane region" description="Helical" evidence="1">
    <location>
        <begin position="294"/>
        <end position="318"/>
    </location>
</feature>
<dbReference type="Pfam" id="PF01757">
    <property type="entry name" value="Acyl_transf_3"/>
    <property type="match status" value="1"/>
</dbReference>
<feature type="transmembrane region" description="Helical" evidence="1">
    <location>
        <begin position="221"/>
        <end position="239"/>
    </location>
</feature>
<feature type="domain" description="Nose resistant-to-fluoxetine protein N-terminal" evidence="2">
    <location>
        <begin position="35"/>
        <end position="174"/>
    </location>
</feature>
<feature type="transmembrane region" description="Helical" evidence="1">
    <location>
        <begin position="338"/>
        <end position="360"/>
    </location>
</feature>
<evidence type="ECO:0000259" key="2">
    <source>
        <dbReference type="SMART" id="SM00703"/>
    </source>
</evidence>
<reference evidence="3" key="1">
    <citation type="submission" date="2023-10" db="EMBL/GenBank/DDBJ databases">
        <title>Genome assembly of Pristionchus species.</title>
        <authorList>
            <person name="Yoshida K."/>
            <person name="Sommer R.J."/>
        </authorList>
    </citation>
    <scope>NUCLEOTIDE SEQUENCE</scope>
    <source>
        <strain evidence="3">RS0144</strain>
    </source>
</reference>
<dbReference type="InterPro" id="IPR002656">
    <property type="entry name" value="Acyl_transf_3_dom"/>
</dbReference>
<evidence type="ECO:0000313" key="4">
    <source>
        <dbReference type="Proteomes" id="UP001432027"/>
    </source>
</evidence>
<dbReference type="PANTHER" id="PTHR11161:SF55">
    <property type="entry name" value="NOSE RESISTANT-TO-FLUOXETINE PROTEIN N-TERMINAL DOMAIN-CONTAINING PROTEIN"/>
    <property type="match status" value="1"/>
</dbReference>
<gene>
    <name evidence="3" type="ORF">PENTCL1PPCAC_16709</name>
</gene>
<dbReference type="Proteomes" id="UP001432027">
    <property type="component" value="Unassembled WGS sequence"/>
</dbReference>
<organism evidence="3 4">
    <name type="scientific">Pristionchus entomophagus</name>
    <dbReference type="NCBI Taxonomy" id="358040"/>
    <lineage>
        <taxon>Eukaryota</taxon>
        <taxon>Metazoa</taxon>
        <taxon>Ecdysozoa</taxon>
        <taxon>Nematoda</taxon>
        <taxon>Chromadorea</taxon>
        <taxon>Rhabditida</taxon>
        <taxon>Rhabditina</taxon>
        <taxon>Diplogasteromorpha</taxon>
        <taxon>Diplogasteroidea</taxon>
        <taxon>Neodiplogasteridae</taxon>
        <taxon>Pristionchus</taxon>
    </lineage>
</organism>
<dbReference type="PANTHER" id="PTHR11161">
    <property type="entry name" value="O-ACYLTRANSFERASE"/>
    <property type="match status" value="1"/>
</dbReference>
<dbReference type="InterPro" id="IPR052728">
    <property type="entry name" value="O2_lipid_transport_reg"/>
</dbReference>
<keyword evidence="4" id="KW-1185">Reference proteome</keyword>
<feature type="transmembrane region" description="Helical" evidence="1">
    <location>
        <begin position="184"/>
        <end position="209"/>
    </location>
</feature>
<dbReference type="InterPro" id="IPR006621">
    <property type="entry name" value="Nose-resist-to-fluoxetine_N"/>
</dbReference>
<sequence>QRNHSHLVLLSETNTIFSLDDFLDVVNEARGDFLSDDCNEDMGALISARLGHFDYPEFAKEVWMTVRDSAGRIGPAILKGHINFAGHYSECVQINAHLTGRERPFATDYFRVDVDLLLQPHSNNESCSSEFLIIVAVWSFGICLPASCSSEELENLFTAETAKHNPVCRIHRTNDAIPKLGTGFYVTISIMGVVFGLCLLSGVADFFFTDYLNDKRFAKSFLWRLFMCFSLYTNVGGIFDTSESRKDGQIAPIHCIRFFSMCWVVLGHLSTTIPGVVANPLNILDLTKDLTTEFIFNAFFSVDSFFFIGGLLLTFLWFKNYYRNPELANSPRSWIMFYVHRILRLSPPYYMMVLFFAFVFKQFYRNSPMNITLETQTDACQETWWLDFTYLHNIIDNDDQCVGYTWYLSTDTQMFFFSPLIILPLALKPLIGLIVATAFFIISSAINILLVYHYHWPATPNFLGALDPDVTRCQVHTFLFYYL</sequence>
<feature type="non-terminal residue" evidence="3">
    <location>
        <position position="1"/>
    </location>
</feature>
<name>A0AAV5TJE6_9BILA</name>
<feature type="transmembrane region" description="Helical" evidence="1">
    <location>
        <begin position="251"/>
        <end position="273"/>
    </location>
</feature>
<protein>
    <recommendedName>
        <fullName evidence="2">Nose resistant-to-fluoxetine protein N-terminal domain-containing protein</fullName>
    </recommendedName>
</protein>
<keyword evidence="1" id="KW-0472">Membrane</keyword>
<accession>A0AAV5TJE6</accession>
<keyword evidence="1" id="KW-1133">Transmembrane helix</keyword>
<dbReference type="Pfam" id="PF20146">
    <property type="entry name" value="NRF"/>
    <property type="match status" value="1"/>
</dbReference>
<dbReference type="SMART" id="SM00703">
    <property type="entry name" value="NRF"/>
    <property type="match status" value="1"/>
</dbReference>
<proteinExistence type="predicted"/>
<feature type="transmembrane region" description="Helical" evidence="1">
    <location>
        <begin position="430"/>
        <end position="454"/>
    </location>
</feature>
<evidence type="ECO:0000313" key="3">
    <source>
        <dbReference type="EMBL" id="GMS94535.1"/>
    </source>
</evidence>
<dbReference type="GO" id="GO:0016747">
    <property type="term" value="F:acyltransferase activity, transferring groups other than amino-acyl groups"/>
    <property type="evidence" value="ECO:0007669"/>
    <property type="project" value="InterPro"/>
</dbReference>
<dbReference type="AlphaFoldDB" id="A0AAV5TJE6"/>
<dbReference type="EMBL" id="BTSX01000004">
    <property type="protein sequence ID" value="GMS94535.1"/>
    <property type="molecule type" value="Genomic_DNA"/>
</dbReference>